<evidence type="ECO:0000256" key="1">
    <source>
        <dbReference type="SAM" id="Coils"/>
    </source>
</evidence>
<accession>A0A6A4VCJ7</accession>
<dbReference type="EMBL" id="VIIS01001707">
    <property type="protein sequence ID" value="KAF0294067.1"/>
    <property type="molecule type" value="Genomic_DNA"/>
</dbReference>
<protein>
    <submittedName>
        <fullName evidence="3">Amphiphysin</fullName>
    </submittedName>
</protein>
<proteinExistence type="predicted"/>
<feature type="coiled-coil region" evidence="1">
    <location>
        <begin position="138"/>
        <end position="175"/>
    </location>
</feature>
<dbReference type="OrthoDB" id="1742084at2759"/>
<keyword evidence="1" id="KW-0175">Coiled coil</keyword>
<keyword evidence="4" id="KW-1185">Reference proteome</keyword>
<evidence type="ECO:0000313" key="3">
    <source>
        <dbReference type="EMBL" id="KAF0294067.1"/>
    </source>
</evidence>
<evidence type="ECO:0000313" key="4">
    <source>
        <dbReference type="Proteomes" id="UP000440578"/>
    </source>
</evidence>
<dbReference type="Gene3D" id="1.20.1270.60">
    <property type="entry name" value="Arfaptin homology (AH) domain/BAR domain"/>
    <property type="match status" value="1"/>
</dbReference>
<dbReference type="InterPro" id="IPR027267">
    <property type="entry name" value="AH/BAR_dom_sf"/>
</dbReference>
<organism evidence="3 4">
    <name type="scientific">Amphibalanus amphitrite</name>
    <name type="common">Striped barnacle</name>
    <name type="synonym">Balanus amphitrite</name>
    <dbReference type="NCBI Taxonomy" id="1232801"/>
    <lineage>
        <taxon>Eukaryota</taxon>
        <taxon>Metazoa</taxon>
        <taxon>Ecdysozoa</taxon>
        <taxon>Arthropoda</taxon>
        <taxon>Crustacea</taxon>
        <taxon>Multicrustacea</taxon>
        <taxon>Cirripedia</taxon>
        <taxon>Thoracica</taxon>
        <taxon>Thoracicalcarea</taxon>
        <taxon>Balanomorpha</taxon>
        <taxon>Balanoidea</taxon>
        <taxon>Balanidae</taxon>
        <taxon>Amphibalaninae</taxon>
        <taxon>Amphibalanus</taxon>
    </lineage>
</organism>
<evidence type="ECO:0000256" key="2">
    <source>
        <dbReference type="SAM" id="MobiDB-lite"/>
    </source>
</evidence>
<feature type="region of interest" description="Disordered" evidence="2">
    <location>
        <begin position="267"/>
        <end position="302"/>
    </location>
</feature>
<gene>
    <name evidence="3" type="primary">AMPH</name>
    <name evidence="3" type="ORF">FJT64_008207</name>
</gene>
<feature type="compositionally biased region" description="Polar residues" evidence="2">
    <location>
        <begin position="342"/>
        <end position="353"/>
    </location>
</feature>
<feature type="region of interest" description="Disordered" evidence="2">
    <location>
        <begin position="1"/>
        <end position="50"/>
    </location>
</feature>
<comment type="caution">
    <text evidence="3">The sequence shown here is derived from an EMBL/GenBank/DDBJ whole genome shotgun (WGS) entry which is preliminary data.</text>
</comment>
<dbReference type="AlphaFoldDB" id="A0A6A4VCJ7"/>
<reference evidence="3 4" key="1">
    <citation type="submission" date="2019-07" db="EMBL/GenBank/DDBJ databases">
        <title>Draft genome assembly of a fouling barnacle, Amphibalanus amphitrite (Darwin, 1854): The first reference genome for Thecostraca.</title>
        <authorList>
            <person name="Kim W."/>
        </authorList>
    </citation>
    <scope>NUCLEOTIDE SEQUENCE [LARGE SCALE GENOMIC DNA]</scope>
    <source>
        <strain evidence="3">SNU_AA5</strain>
        <tissue evidence="3">Soma without cirri and trophi</tissue>
    </source>
</reference>
<dbReference type="Proteomes" id="UP000440578">
    <property type="component" value="Unassembled WGS sequence"/>
</dbReference>
<dbReference type="CDD" id="cd07307">
    <property type="entry name" value="BAR"/>
    <property type="match status" value="1"/>
</dbReference>
<dbReference type="SUPFAM" id="SSF103657">
    <property type="entry name" value="BAR/IMD domain-like"/>
    <property type="match status" value="1"/>
</dbReference>
<sequence>MRLGSKVRGSRTAPPSPETGRRSQLTARPHSSEREIRQTSPSRSRQFSRQEFQERQLGVYQKALKEQIVQSDHLIKAIYRFSDCIDMTEKAMRNLHDVMGDYWEDDWPGAEKYYITLQDQEELWDRYEQSMRKLLDPIREYEGQFEGAEDKIEEYQEVRRQYSQACASLEELRRRRAAGHDITFAESDRDRIGQRYEQLVSFLGEGLPSIIARRVEWRRIPFMEKLFYQLSNNLLQFCLETCKVQSKSCEIVSRLRSYDLSMTLGEGRSRTTIRAPARHSSGGQRRHSAPGGHAASLDEPPEVSRATELVRLGDAEMPNSALLEQILEADGSAPGRTPGSAGPQSLQTLQPVTQPRKRWGLR</sequence>
<feature type="region of interest" description="Disordered" evidence="2">
    <location>
        <begin position="330"/>
        <end position="362"/>
    </location>
</feature>
<name>A0A6A4VCJ7_AMPAM</name>
<feature type="compositionally biased region" description="Low complexity" evidence="2">
    <location>
        <begin position="38"/>
        <end position="50"/>
    </location>
</feature>